<keyword evidence="2" id="KW-1185">Reference proteome</keyword>
<name>A0A183I912_9BILA</name>
<evidence type="ECO:0000313" key="3">
    <source>
        <dbReference type="WBParaSite" id="SBAD_0000011701-mRNA-1"/>
    </source>
</evidence>
<reference evidence="3" key="1">
    <citation type="submission" date="2016-06" db="UniProtKB">
        <authorList>
            <consortium name="WormBaseParasite"/>
        </authorList>
    </citation>
    <scope>IDENTIFICATION</scope>
</reference>
<sequence>MSLSFAMLSSDEMRSVSDSYCCLISQSHVISCVQRFTASLYLCNSQIVVGIRVLFYQRCYLL</sequence>
<dbReference type="Proteomes" id="UP000270296">
    <property type="component" value="Unassembled WGS sequence"/>
</dbReference>
<reference evidence="1 2" key="2">
    <citation type="submission" date="2018-11" db="EMBL/GenBank/DDBJ databases">
        <authorList>
            <consortium name="Pathogen Informatics"/>
        </authorList>
    </citation>
    <scope>NUCLEOTIDE SEQUENCE [LARGE SCALE GENOMIC DNA]</scope>
</reference>
<dbReference type="AlphaFoldDB" id="A0A183I912"/>
<dbReference type="WBParaSite" id="SBAD_0000011701-mRNA-1">
    <property type="protein sequence ID" value="SBAD_0000011701-mRNA-1"/>
    <property type="gene ID" value="SBAD_0000011701"/>
</dbReference>
<evidence type="ECO:0000313" key="1">
    <source>
        <dbReference type="EMBL" id="VDO79662.1"/>
    </source>
</evidence>
<dbReference type="EMBL" id="UZAM01000163">
    <property type="protein sequence ID" value="VDO79662.1"/>
    <property type="molecule type" value="Genomic_DNA"/>
</dbReference>
<organism evidence="3">
    <name type="scientific">Soboliphyme baturini</name>
    <dbReference type="NCBI Taxonomy" id="241478"/>
    <lineage>
        <taxon>Eukaryota</taxon>
        <taxon>Metazoa</taxon>
        <taxon>Ecdysozoa</taxon>
        <taxon>Nematoda</taxon>
        <taxon>Enoplea</taxon>
        <taxon>Dorylaimia</taxon>
        <taxon>Dioctophymatida</taxon>
        <taxon>Dioctophymatoidea</taxon>
        <taxon>Soboliphymatidae</taxon>
        <taxon>Soboliphyme</taxon>
    </lineage>
</organism>
<protein>
    <submittedName>
        <fullName evidence="3">Ovule protein</fullName>
    </submittedName>
</protein>
<proteinExistence type="predicted"/>
<evidence type="ECO:0000313" key="2">
    <source>
        <dbReference type="Proteomes" id="UP000270296"/>
    </source>
</evidence>
<accession>A0A183I912</accession>
<gene>
    <name evidence="1" type="ORF">SBAD_LOCUS106</name>
</gene>